<protein>
    <submittedName>
        <fullName evidence="4">Ubiquitin-like domain-containing protein</fullName>
    </submittedName>
</protein>
<organism evidence="3 4">
    <name type="scientific">Caenorhabditis tropicalis</name>
    <dbReference type="NCBI Taxonomy" id="1561998"/>
    <lineage>
        <taxon>Eukaryota</taxon>
        <taxon>Metazoa</taxon>
        <taxon>Ecdysozoa</taxon>
        <taxon>Nematoda</taxon>
        <taxon>Chromadorea</taxon>
        <taxon>Rhabditida</taxon>
        <taxon>Rhabditina</taxon>
        <taxon>Rhabditomorpha</taxon>
        <taxon>Rhabditoidea</taxon>
        <taxon>Rhabditidae</taxon>
        <taxon>Peloderinae</taxon>
        <taxon>Caenorhabditis</taxon>
    </lineage>
</organism>
<dbReference type="AlphaFoldDB" id="A0A1I7TGL5"/>
<dbReference type="Proteomes" id="UP000095282">
    <property type="component" value="Unplaced"/>
</dbReference>
<dbReference type="SUPFAM" id="SSF54236">
    <property type="entry name" value="Ubiquitin-like"/>
    <property type="match status" value="1"/>
</dbReference>
<evidence type="ECO:0000313" key="4">
    <source>
        <dbReference type="WBParaSite" id="Csp11.Scaffold607.g5737.t1"/>
    </source>
</evidence>
<feature type="coiled-coil region" evidence="1">
    <location>
        <begin position="48"/>
        <end position="146"/>
    </location>
</feature>
<dbReference type="InterPro" id="IPR029071">
    <property type="entry name" value="Ubiquitin-like_domsf"/>
</dbReference>
<keyword evidence="3" id="KW-1185">Reference proteome</keyword>
<reference evidence="4" key="1">
    <citation type="submission" date="2016-11" db="UniProtKB">
        <authorList>
            <consortium name="WormBaseParasite"/>
        </authorList>
    </citation>
    <scope>IDENTIFICATION</scope>
</reference>
<evidence type="ECO:0000259" key="2">
    <source>
        <dbReference type="PROSITE" id="PS50053"/>
    </source>
</evidence>
<dbReference type="InterPro" id="IPR000626">
    <property type="entry name" value="Ubiquitin-like_dom"/>
</dbReference>
<dbReference type="Gene3D" id="3.10.20.90">
    <property type="entry name" value="Phosphatidylinositol 3-kinase Catalytic Subunit, Chain A, domain 1"/>
    <property type="match status" value="1"/>
</dbReference>
<evidence type="ECO:0000313" key="3">
    <source>
        <dbReference type="Proteomes" id="UP000095282"/>
    </source>
</evidence>
<feature type="coiled-coil region" evidence="1">
    <location>
        <begin position="173"/>
        <end position="204"/>
    </location>
</feature>
<sequence>MCENSILSEIEQLRVDGSGVRVTLEKIAPNEVSIVEFEEMRKDQMKFNKEVLETLRLMRQEIKENQNQIKMEVKNMKEEQKKVMKEVKSVQEDQKKMLKEQNKSEGKVLNKLQLVMENQKKMEMELKNVKEEQKKMKEDMKESKQKTMDSLKSVMTEVKSVQKKQEQNEKKVMDELKGMKIELMKTMKEEQEKVLREIEGIRNKVTTSEEDSEEKVSEPEITTTDHLPYLEILYFSERYDDDLTVPMLPTDTIFDLKEKIAVIEGVPEYKQRIYFEDMECEDDHETLEECGFQDGSIFVMEAPYEEYYDEPWYQS</sequence>
<evidence type="ECO:0000256" key="1">
    <source>
        <dbReference type="SAM" id="Coils"/>
    </source>
</evidence>
<dbReference type="CDD" id="cd17039">
    <property type="entry name" value="Ubl_ubiquitin_like"/>
    <property type="match status" value="1"/>
</dbReference>
<accession>A0A1I7TGL5</accession>
<dbReference type="SMART" id="SM00213">
    <property type="entry name" value="UBQ"/>
    <property type="match status" value="1"/>
</dbReference>
<keyword evidence="1" id="KW-0175">Coiled coil</keyword>
<dbReference type="WBParaSite" id="Csp11.Scaffold607.g5737.t1">
    <property type="protein sequence ID" value="Csp11.Scaffold607.g5737.t1"/>
    <property type="gene ID" value="Csp11.Scaffold607.g5737"/>
</dbReference>
<name>A0A1I7TGL5_9PELO</name>
<dbReference type="Pfam" id="PF00240">
    <property type="entry name" value="ubiquitin"/>
    <property type="match status" value="1"/>
</dbReference>
<dbReference type="PROSITE" id="PS50053">
    <property type="entry name" value="UBIQUITIN_2"/>
    <property type="match status" value="1"/>
</dbReference>
<feature type="domain" description="Ubiquitin-like" evidence="2">
    <location>
        <begin position="230"/>
        <end position="300"/>
    </location>
</feature>
<proteinExistence type="predicted"/>